<protein>
    <recommendedName>
        <fullName evidence="6">C2H2-type domain-containing protein</fullName>
    </recommendedName>
</protein>
<dbReference type="PROSITE" id="PS00028">
    <property type="entry name" value="ZINC_FINGER_C2H2_1"/>
    <property type="match status" value="1"/>
</dbReference>
<evidence type="ECO:0000256" key="4">
    <source>
        <dbReference type="ARBA" id="ARBA00022833"/>
    </source>
</evidence>
<name>A0A8T9BA20_9HELO</name>
<gene>
    <name evidence="7" type="ORF">LARI1_G006514</name>
</gene>
<dbReference type="EMBL" id="QGMF01000553">
    <property type="protein sequence ID" value="TVY15132.1"/>
    <property type="molecule type" value="Genomic_DNA"/>
</dbReference>
<evidence type="ECO:0000256" key="5">
    <source>
        <dbReference type="PROSITE-ProRule" id="PRU00042"/>
    </source>
</evidence>
<organism evidence="7 8">
    <name type="scientific">Lachnellula arida</name>
    <dbReference type="NCBI Taxonomy" id="1316785"/>
    <lineage>
        <taxon>Eukaryota</taxon>
        <taxon>Fungi</taxon>
        <taxon>Dikarya</taxon>
        <taxon>Ascomycota</taxon>
        <taxon>Pezizomycotina</taxon>
        <taxon>Leotiomycetes</taxon>
        <taxon>Helotiales</taxon>
        <taxon>Lachnaceae</taxon>
        <taxon>Lachnellula</taxon>
    </lineage>
</organism>
<dbReference type="PROSITE" id="PS50157">
    <property type="entry name" value="ZINC_FINGER_C2H2_2"/>
    <property type="match status" value="2"/>
</dbReference>
<keyword evidence="4" id="KW-0862">Zinc</keyword>
<dbReference type="Gene3D" id="3.30.160.60">
    <property type="entry name" value="Classic Zinc Finger"/>
    <property type="match status" value="1"/>
</dbReference>
<evidence type="ECO:0000313" key="8">
    <source>
        <dbReference type="Proteomes" id="UP000469559"/>
    </source>
</evidence>
<feature type="domain" description="C2H2-type" evidence="6">
    <location>
        <begin position="35"/>
        <end position="65"/>
    </location>
</feature>
<dbReference type="Pfam" id="PF12874">
    <property type="entry name" value="zf-met"/>
    <property type="match status" value="2"/>
</dbReference>
<dbReference type="SUPFAM" id="SSF57667">
    <property type="entry name" value="beta-beta-alpha zinc fingers"/>
    <property type="match status" value="1"/>
</dbReference>
<keyword evidence="3 5" id="KW-0863">Zinc-finger</keyword>
<evidence type="ECO:0000259" key="6">
    <source>
        <dbReference type="PROSITE" id="PS50157"/>
    </source>
</evidence>
<keyword evidence="2" id="KW-0677">Repeat</keyword>
<dbReference type="PANTHER" id="PTHR24409">
    <property type="entry name" value="ZINC FINGER PROTEIN 142"/>
    <property type="match status" value="1"/>
</dbReference>
<dbReference type="OrthoDB" id="6077919at2759"/>
<dbReference type="SMART" id="SM00355">
    <property type="entry name" value="ZnF_C2H2"/>
    <property type="match status" value="5"/>
</dbReference>
<feature type="domain" description="C2H2-type" evidence="6">
    <location>
        <begin position="178"/>
        <end position="207"/>
    </location>
</feature>
<sequence>MEHCGPCDRWFNTYNGYLQHINNSAAHQSSSESDWECTTCDRSFGTETSLHQHCSSARDHPYCIPCKRMFISEHNLMQVQYLTRLANSSPLLHQHMHSKTHSSMPCPFCKSTFANASGVIIHLEAGRCSSGFDRHRINEAIRKLDRNNVITRPMIEMPGYGGRLEVIATGRAWNGSGFECYLCEREFNSLNGLNSHLKSPFHDQEVYRCPKAGCGRNYKLLSGLVQHVESESCGLMRFGQVQRQARHGISNMVGRMITG</sequence>
<dbReference type="AlphaFoldDB" id="A0A8T9BA20"/>
<accession>A0A8T9BA20</accession>
<evidence type="ECO:0000256" key="3">
    <source>
        <dbReference type="ARBA" id="ARBA00022771"/>
    </source>
</evidence>
<proteinExistence type="predicted"/>
<dbReference type="GO" id="GO:0000977">
    <property type="term" value="F:RNA polymerase II transcription regulatory region sequence-specific DNA binding"/>
    <property type="evidence" value="ECO:0007669"/>
    <property type="project" value="TreeGrafter"/>
</dbReference>
<reference evidence="7 8" key="1">
    <citation type="submission" date="2018-05" db="EMBL/GenBank/DDBJ databases">
        <title>Whole genome sequencing for identification of molecular markers to develop diagnostic detection tools for the regulated plant pathogen Lachnellula willkommii.</title>
        <authorList>
            <person name="Giroux E."/>
            <person name="Bilodeau G."/>
        </authorList>
    </citation>
    <scope>NUCLEOTIDE SEQUENCE [LARGE SCALE GENOMIC DNA]</scope>
    <source>
        <strain evidence="7 8">CBS 203.66</strain>
    </source>
</reference>
<dbReference type="Proteomes" id="UP000469559">
    <property type="component" value="Unassembled WGS sequence"/>
</dbReference>
<dbReference type="GO" id="GO:0008270">
    <property type="term" value="F:zinc ion binding"/>
    <property type="evidence" value="ECO:0007669"/>
    <property type="project" value="UniProtKB-KW"/>
</dbReference>
<dbReference type="InterPro" id="IPR036236">
    <property type="entry name" value="Znf_C2H2_sf"/>
</dbReference>
<comment type="caution">
    <text evidence="7">The sequence shown here is derived from an EMBL/GenBank/DDBJ whole genome shotgun (WGS) entry which is preliminary data.</text>
</comment>
<keyword evidence="8" id="KW-1185">Reference proteome</keyword>
<dbReference type="GO" id="GO:0005634">
    <property type="term" value="C:nucleus"/>
    <property type="evidence" value="ECO:0007669"/>
    <property type="project" value="TreeGrafter"/>
</dbReference>
<evidence type="ECO:0000313" key="7">
    <source>
        <dbReference type="EMBL" id="TVY15132.1"/>
    </source>
</evidence>
<keyword evidence="1" id="KW-0479">Metal-binding</keyword>
<dbReference type="GO" id="GO:0000981">
    <property type="term" value="F:DNA-binding transcription factor activity, RNA polymerase II-specific"/>
    <property type="evidence" value="ECO:0007669"/>
    <property type="project" value="TreeGrafter"/>
</dbReference>
<evidence type="ECO:0000256" key="1">
    <source>
        <dbReference type="ARBA" id="ARBA00022723"/>
    </source>
</evidence>
<dbReference type="InterPro" id="IPR013087">
    <property type="entry name" value="Znf_C2H2_type"/>
</dbReference>
<dbReference type="PANTHER" id="PTHR24409:SF356">
    <property type="entry name" value="C2H2 FINGER DOMAIN TRANSCRIPTION FACTOR (EUROFUNG)"/>
    <property type="match status" value="1"/>
</dbReference>
<evidence type="ECO:0000256" key="2">
    <source>
        <dbReference type="ARBA" id="ARBA00022737"/>
    </source>
</evidence>